<feature type="compositionally biased region" description="Polar residues" evidence="1">
    <location>
        <begin position="1"/>
        <end position="14"/>
    </location>
</feature>
<comment type="caution">
    <text evidence="2">The sequence shown here is derived from an EMBL/GenBank/DDBJ whole genome shotgun (WGS) entry which is preliminary data.</text>
</comment>
<dbReference type="EMBL" id="SRLO01000648">
    <property type="protein sequence ID" value="TNN49608.1"/>
    <property type="molecule type" value="Genomic_DNA"/>
</dbReference>
<proteinExistence type="predicted"/>
<evidence type="ECO:0000313" key="3">
    <source>
        <dbReference type="Proteomes" id="UP000314294"/>
    </source>
</evidence>
<gene>
    <name evidence="2" type="ORF">EYF80_040166</name>
</gene>
<keyword evidence="3" id="KW-1185">Reference proteome</keyword>
<evidence type="ECO:0000313" key="2">
    <source>
        <dbReference type="EMBL" id="TNN49608.1"/>
    </source>
</evidence>
<feature type="region of interest" description="Disordered" evidence="1">
    <location>
        <begin position="1"/>
        <end position="22"/>
    </location>
</feature>
<dbReference type="Proteomes" id="UP000314294">
    <property type="component" value="Unassembled WGS sequence"/>
</dbReference>
<protein>
    <submittedName>
        <fullName evidence="2">Uncharacterized protein</fullName>
    </submittedName>
</protein>
<reference evidence="2 3" key="1">
    <citation type="submission" date="2019-03" db="EMBL/GenBank/DDBJ databases">
        <title>First draft genome of Liparis tanakae, snailfish: a comprehensive survey of snailfish specific genes.</title>
        <authorList>
            <person name="Kim W."/>
            <person name="Song I."/>
            <person name="Jeong J.-H."/>
            <person name="Kim D."/>
            <person name="Kim S."/>
            <person name="Ryu S."/>
            <person name="Song J.Y."/>
            <person name="Lee S.K."/>
        </authorList>
    </citation>
    <scope>NUCLEOTIDE SEQUENCE [LARGE SCALE GENOMIC DNA]</scope>
    <source>
        <tissue evidence="2">Muscle</tissue>
    </source>
</reference>
<accession>A0A4Z2G7T7</accession>
<evidence type="ECO:0000256" key="1">
    <source>
        <dbReference type="SAM" id="MobiDB-lite"/>
    </source>
</evidence>
<organism evidence="2 3">
    <name type="scientific">Liparis tanakae</name>
    <name type="common">Tanaka's snailfish</name>
    <dbReference type="NCBI Taxonomy" id="230148"/>
    <lineage>
        <taxon>Eukaryota</taxon>
        <taxon>Metazoa</taxon>
        <taxon>Chordata</taxon>
        <taxon>Craniata</taxon>
        <taxon>Vertebrata</taxon>
        <taxon>Euteleostomi</taxon>
        <taxon>Actinopterygii</taxon>
        <taxon>Neopterygii</taxon>
        <taxon>Teleostei</taxon>
        <taxon>Neoteleostei</taxon>
        <taxon>Acanthomorphata</taxon>
        <taxon>Eupercaria</taxon>
        <taxon>Perciformes</taxon>
        <taxon>Cottioidei</taxon>
        <taxon>Cottales</taxon>
        <taxon>Liparidae</taxon>
        <taxon>Liparis</taxon>
    </lineage>
</organism>
<sequence length="104" mass="10614">MWVKIQEQSGSLSGASGRKNHGHREIHAAFRRLVDALPGLAGKENPRMSGPVRIATVAPHVGLINLHQVAGVCGGGEGGGGSRQVISITVHHAADGRGGNVAAT</sequence>
<dbReference type="AlphaFoldDB" id="A0A4Z2G7T7"/>
<name>A0A4Z2G7T7_9TELE</name>